<keyword evidence="5 11" id="KW-0808">Transferase</keyword>
<dbReference type="RefSeq" id="WP_394416617.1">
    <property type="nucleotide sequence ID" value="NZ_JBIGIC010000017.1"/>
</dbReference>
<evidence type="ECO:0000256" key="4">
    <source>
        <dbReference type="ARBA" id="ARBA00022630"/>
    </source>
</evidence>
<organism evidence="11 12">
    <name type="scientific">Pelomonas candidula</name>
    <dbReference type="NCBI Taxonomy" id="3299025"/>
    <lineage>
        <taxon>Bacteria</taxon>
        <taxon>Pseudomonadati</taxon>
        <taxon>Pseudomonadota</taxon>
        <taxon>Betaproteobacteria</taxon>
        <taxon>Burkholderiales</taxon>
        <taxon>Sphaerotilaceae</taxon>
        <taxon>Roseateles</taxon>
    </lineage>
</organism>
<evidence type="ECO:0000256" key="5">
    <source>
        <dbReference type="ARBA" id="ARBA00022679"/>
    </source>
</evidence>
<keyword evidence="4" id="KW-0285">Flavoprotein</keyword>
<keyword evidence="8" id="KW-0460">Magnesium</keyword>
<dbReference type="Pfam" id="PF02424">
    <property type="entry name" value="ApbE"/>
    <property type="match status" value="2"/>
</dbReference>
<gene>
    <name evidence="11" type="ORF">ACG04R_25095</name>
</gene>
<dbReference type="PANTHER" id="PTHR30040:SF2">
    <property type="entry name" value="FAD:PROTEIN FMN TRANSFERASE"/>
    <property type="match status" value="1"/>
</dbReference>
<evidence type="ECO:0000313" key="12">
    <source>
        <dbReference type="Proteomes" id="UP001606134"/>
    </source>
</evidence>
<dbReference type="PANTHER" id="PTHR30040">
    <property type="entry name" value="THIAMINE BIOSYNTHESIS LIPOPROTEIN APBE"/>
    <property type="match status" value="1"/>
</dbReference>
<dbReference type="GO" id="GO:0016740">
    <property type="term" value="F:transferase activity"/>
    <property type="evidence" value="ECO:0007669"/>
    <property type="project" value="UniProtKB-KW"/>
</dbReference>
<dbReference type="EMBL" id="JBIGIC010000017">
    <property type="protein sequence ID" value="MFG6489977.1"/>
    <property type="molecule type" value="Genomic_DNA"/>
</dbReference>
<evidence type="ECO:0000256" key="6">
    <source>
        <dbReference type="ARBA" id="ARBA00022723"/>
    </source>
</evidence>
<sequence>MQRRARPLLGTWVEIGATSGHESGFGAIAAIQARLSRFEPGSDIARFNAMPTGGELSVHPVTVEVLTAAHRLHVDSDGLFDISLGSGSDAWCLDGDRLHKLADGVVLDLGGIGKGHAVDLAVLALQAAGAATGWVNAGGDLRVFGELELPILLRNDACGGGVREFARLADGAFATSHYAPGSRSAASRAVQAHVSVAAPRCLWADALTKVVALSSRCDHPLLARYDAAAWQHDAPRLA</sequence>
<keyword evidence="6" id="KW-0479">Metal-binding</keyword>
<evidence type="ECO:0000256" key="2">
    <source>
        <dbReference type="ARBA" id="ARBA00011955"/>
    </source>
</evidence>
<dbReference type="SUPFAM" id="SSF143631">
    <property type="entry name" value="ApbE-like"/>
    <property type="match status" value="1"/>
</dbReference>
<dbReference type="Proteomes" id="UP001606134">
    <property type="component" value="Unassembled WGS sequence"/>
</dbReference>
<comment type="cofactor">
    <cofactor evidence="1">
        <name>Mg(2+)</name>
        <dbReference type="ChEBI" id="CHEBI:18420"/>
    </cofactor>
</comment>
<reference evidence="11 12" key="1">
    <citation type="submission" date="2024-08" db="EMBL/GenBank/DDBJ databases">
        <authorList>
            <person name="Lu H."/>
        </authorList>
    </citation>
    <scope>NUCLEOTIDE SEQUENCE [LARGE SCALE GENOMIC DNA]</scope>
    <source>
        <strain evidence="11 12">BYS78W</strain>
    </source>
</reference>
<evidence type="ECO:0000313" key="11">
    <source>
        <dbReference type="EMBL" id="MFG6489977.1"/>
    </source>
</evidence>
<evidence type="ECO:0000256" key="10">
    <source>
        <dbReference type="ARBA" id="ARBA00048540"/>
    </source>
</evidence>
<dbReference type="Gene3D" id="3.10.520.10">
    <property type="entry name" value="ApbE-like domains"/>
    <property type="match status" value="2"/>
</dbReference>
<keyword evidence="12" id="KW-1185">Reference proteome</keyword>
<evidence type="ECO:0000256" key="8">
    <source>
        <dbReference type="ARBA" id="ARBA00022842"/>
    </source>
</evidence>
<name>A0ABW7HJ75_9BURK</name>
<accession>A0ABW7HJ75</accession>
<comment type="catalytic activity">
    <reaction evidence="10">
        <text>L-threonyl-[protein] + FAD = FMN-L-threonyl-[protein] + AMP + H(+)</text>
        <dbReference type="Rhea" id="RHEA:36847"/>
        <dbReference type="Rhea" id="RHEA-COMP:11060"/>
        <dbReference type="Rhea" id="RHEA-COMP:11061"/>
        <dbReference type="ChEBI" id="CHEBI:15378"/>
        <dbReference type="ChEBI" id="CHEBI:30013"/>
        <dbReference type="ChEBI" id="CHEBI:57692"/>
        <dbReference type="ChEBI" id="CHEBI:74257"/>
        <dbReference type="ChEBI" id="CHEBI:456215"/>
        <dbReference type="EC" id="2.7.1.180"/>
    </reaction>
</comment>
<evidence type="ECO:0000256" key="7">
    <source>
        <dbReference type="ARBA" id="ARBA00022827"/>
    </source>
</evidence>
<keyword evidence="7" id="KW-0274">FAD</keyword>
<evidence type="ECO:0000256" key="3">
    <source>
        <dbReference type="ARBA" id="ARBA00016337"/>
    </source>
</evidence>
<evidence type="ECO:0000256" key="9">
    <source>
        <dbReference type="ARBA" id="ARBA00031306"/>
    </source>
</evidence>
<proteinExistence type="predicted"/>
<comment type="caution">
    <text evidence="11">The sequence shown here is derived from an EMBL/GenBank/DDBJ whole genome shotgun (WGS) entry which is preliminary data.</text>
</comment>
<dbReference type="InterPro" id="IPR024932">
    <property type="entry name" value="ApbE"/>
</dbReference>
<evidence type="ECO:0000256" key="1">
    <source>
        <dbReference type="ARBA" id="ARBA00001946"/>
    </source>
</evidence>
<dbReference type="InterPro" id="IPR003374">
    <property type="entry name" value="ApbE-like_sf"/>
</dbReference>
<protein>
    <recommendedName>
        <fullName evidence="3">FAD:protein FMN transferase</fullName>
        <ecNumber evidence="2">2.7.1.180</ecNumber>
    </recommendedName>
    <alternativeName>
        <fullName evidence="9">Flavin transferase</fullName>
    </alternativeName>
</protein>
<dbReference type="EC" id="2.7.1.180" evidence="2"/>